<reference evidence="2" key="1">
    <citation type="submission" date="2017-01" db="EMBL/GenBank/DDBJ databases">
        <authorList>
            <person name="Varghese N."/>
            <person name="Submissions S."/>
        </authorList>
    </citation>
    <scope>NUCLEOTIDE SEQUENCE [LARGE SCALE GENOMIC DNA]</scope>
    <source>
        <strain evidence="2">ATCC 12950</strain>
    </source>
</reference>
<gene>
    <name evidence="1" type="ORF">SAMN05421833_109130</name>
</gene>
<name>A0A1N7B4G7_9ACTN</name>
<dbReference type="EMBL" id="FTNI01000009">
    <property type="protein sequence ID" value="SIR46137.1"/>
    <property type="molecule type" value="Genomic_DNA"/>
</dbReference>
<protein>
    <submittedName>
        <fullName evidence="1">Uncharacterized protein</fullName>
    </submittedName>
</protein>
<sequence>MCELNEAEHTLRQEIGLVPAADTLLLHCRAHVDPSFLTRPSPVRIRGAIAARASWRSVMTNLAEFAAFGARVGVLPAKVARRDAVQVEAMYYGFGLVTAEEPYEMIQAPDTFVGAGLGPGRTWVHRLVEEIVYDAILSQQTVSAGTWAARHS</sequence>
<keyword evidence="2" id="KW-1185">Reference proteome</keyword>
<dbReference type="AlphaFoldDB" id="A0A1N7B4G7"/>
<evidence type="ECO:0000313" key="1">
    <source>
        <dbReference type="EMBL" id="SIR46137.1"/>
    </source>
</evidence>
<proteinExistence type="predicted"/>
<evidence type="ECO:0000313" key="2">
    <source>
        <dbReference type="Proteomes" id="UP000186096"/>
    </source>
</evidence>
<dbReference type="Proteomes" id="UP000186096">
    <property type="component" value="Unassembled WGS sequence"/>
</dbReference>
<organism evidence="1 2">
    <name type="scientific">Microbispora rosea</name>
    <dbReference type="NCBI Taxonomy" id="58117"/>
    <lineage>
        <taxon>Bacteria</taxon>
        <taxon>Bacillati</taxon>
        <taxon>Actinomycetota</taxon>
        <taxon>Actinomycetes</taxon>
        <taxon>Streptosporangiales</taxon>
        <taxon>Streptosporangiaceae</taxon>
        <taxon>Microbispora</taxon>
    </lineage>
</organism>
<accession>A0A1N7B4G7</accession>